<keyword evidence="3" id="KW-1185">Reference proteome</keyword>
<dbReference type="AlphaFoldDB" id="A0AB34JMD3"/>
<name>A0AB34JMD3_PRYPA</name>
<sequence length="77" mass="8285">MLPRPRACLFVDAAPFTRPHTGVAHCPMPFDEGMGKGKGGADEGPMFMFKTFGLIAAGAVTTYIVIPYQLVVLQQKS</sequence>
<keyword evidence="1" id="KW-0472">Membrane</keyword>
<evidence type="ECO:0000313" key="3">
    <source>
        <dbReference type="Proteomes" id="UP001515480"/>
    </source>
</evidence>
<proteinExistence type="predicted"/>
<evidence type="ECO:0000256" key="1">
    <source>
        <dbReference type="SAM" id="Phobius"/>
    </source>
</evidence>
<gene>
    <name evidence="2" type="ORF">AB1Y20_018181</name>
</gene>
<protein>
    <submittedName>
        <fullName evidence="2">Uncharacterized protein</fullName>
    </submittedName>
</protein>
<keyword evidence="1" id="KW-1133">Transmembrane helix</keyword>
<accession>A0AB34JMD3</accession>
<comment type="caution">
    <text evidence="2">The sequence shown here is derived from an EMBL/GenBank/DDBJ whole genome shotgun (WGS) entry which is preliminary data.</text>
</comment>
<dbReference type="Proteomes" id="UP001515480">
    <property type="component" value="Unassembled WGS sequence"/>
</dbReference>
<reference evidence="2 3" key="1">
    <citation type="journal article" date="2024" name="Science">
        <title>Giant polyketide synthase enzymes in the biosynthesis of giant marine polyether toxins.</title>
        <authorList>
            <person name="Fallon T.R."/>
            <person name="Shende V.V."/>
            <person name="Wierzbicki I.H."/>
            <person name="Pendleton A.L."/>
            <person name="Watervoot N.F."/>
            <person name="Auber R.P."/>
            <person name="Gonzalez D.J."/>
            <person name="Wisecaver J.H."/>
            <person name="Moore B.S."/>
        </authorList>
    </citation>
    <scope>NUCLEOTIDE SEQUENCE [LARGE SCALE GENOMIC DNA]</scope>
    <source>
        <strain evidence="2 3">12B1</strain>
    </source>
</reference>
<keyword evidence="1" id="KW-0812">Transmembrane</keyword>
<evidence type="ECO:0000313" key="2">
    <source>
        <dbReference type="EMBL" id="KAL1523230.1"/>
    </source>
</evidence>
<dbReference type="EMBL" id="JBGBPQ010000006">
    <property type="protein sequence ID" value="KAL1523230.1"/>
    <property type="molecule type" value="Genomic_DNA"/>
</dbReference>
<organism evidence="2 3">
    <name type="scientific">Prymnesium parvum</name>
    <name type="common">Toxic golden alga</name>
    <dbReference type="NCBI Taxonomy" id="97485"/>
    <lineage>
        <taxon>Eukaryota</taxon>
        <taxon>Haptista</taxon>
        <taxon>Haptophyta</taxon>
        <taxon>Prymnesiophyceae</taxon>
        <taxon>Prymnesiales</taxon>
        <taxon>Prymnesiaceae</taxon>
        <taxon>Prymnesium</taxon>
    </lineage>
</organism>
<feature type="transmembrane region" description="Helical" evidence="1">
    <location>
        <begin position="52"/>
        <end position="73"/>
    </location>
</feature>